<dbReference type="Gene3D" id="1.25.40.20">
    <property type="entry name" value="Ankyrin repeat-containing domain"/>
    <property type="match status" value="1"/>
</dbReference>
<dbReference type="InterPro" id="IPR036770">
    <property type="entry name" value="Ankyrin_rpt-contain_sf"/>
</dbReference>
<sequence>MATKGIAAGNRHCYLLSRIVSCLKSACLTCCLTFLNKRSRIFISNPSSSIFPYHGHRGSKPQEQKFADVLDIVLEDSQDEVFLIIDAMDECSVKDHDGRSSLLEFIEQLLSKHPSKLHILATSRPEPDIRSRLEQYLNVDLEIGLAGDVETFVRDQISKGRLSRWDERFRWADLQIKRLQESKNEAAFNKALDTIPATLEDTYRDILERLSSDDREAARTILIWLSFSLVPMDLKTVADVVSFNFPDDVIQTCTTSLVTVRISDDTVRLAHFSVKEFFVCNEAQISWYQFSVSIGHLAIVNKAIDTLLETKEVLTKTTAEQKPLLFYSARYWDRHLAELGEAFVNDKNLQQKIYVIFTERDIYLNWMRLASFGPSSIWRQLFEELPPPLYSASERGLEATVERLLSESTNPDMMVESRSWSHNALLVAANEGQLDILELLLKTVKEIPQVVLQDMMFCIKITETTKEKLPKMLSLLWDKGCLHDETRGSEKRIDQDLVELAARNFRESGNLMIRHFLDQKEKFGFRITEKLLKRIMENDFRDEQLVELLWDKCDIDLKLTPTRMKSLAVSIGRIGGVSFLNRWLNDIEIGEEFIEVIARGKIEAMELLLEKRGEEVLITQKVLITATRQADDPQMVSLLLKRRAAGTTINKDVILAASQRLSNGSKVMRILLDECGSVTTIDDEILQEIVRNRYEGLDIMKLLLSRQQAGFVVTEETFSNAARCNNQEMMELLVNNASGSELPITDQTLVAVADNPLHGGVLMKYLFDLKGHDLPVSEDSLVSIAKVESETSEEVLTFILERWAKFPTTDKLLEATSRHLRALKLLLDRRQDCLPIRSMVQKILEERLINGGGVFELLLDRQLVEVDEWLIETAAENADVLEVIYNRNPQFAVTPKIVATAARDANSMRILLDRQKDRTLITEDVIKAALEGRNSSHVISLLLTRLGPRQLPITEDILIFAVQKQGIESLRLFLEKYRDLNLTVVWQAIWHDPGVDTPTLARAARVLFQYTTFEVSEDMLLRFPAMFREEPDYGFEFPFDDFVRSCMRHRISLPTTESAIELVIGRSSLDTIDIFLEDHPDIHLTEKHIEAGKNNPRDDMDQDSLMSLLHSRMNYS</sequence>
<proteinExistence type="predicted"/>
<dbReference type="OrthoDB" id="4367066at2759"/>
<dbReference type="EMBL" id="JAPQKT010000003">
    <property type="protein sequence ID" value="KAJ5234364.1"/>
    <property type="molecule type" value="Genomic_DNA"/>
</dbReference>
<dbReference type="InterPro" id="IPR055530">
    <property type="entry name" value="DUF7104"/>
</dbReference>
<dbReference type="Pfam" id="PF24883">
    <property type="entry name" value="NPHP3_N"/>
    <property type="match status" value="1"/>
</dbReference>
<dbReference type="GeneID" id="81381619"/>
<reference evidence="3" key="2">
    <citation type="journal article" date="2023" name="IMA Fungus">
        <title>Comparative genomic study of the Penicillium genus elucidates a diverse pangenome and 15 lateral gene transfer events.</title>
        <authorList>
            <person name="Petersen C."/>
            <person name="Sorensen T."/>
            <person name="Nielsen M.R."/>
            <person name="Sondergaard T.E."/>
            <person name="Sorensen J.L."/>
            <person name="Fitzpatrick D.A."/>
            <person name="Frisvad J.C."/>
            <person name="Nielsen K.L."/>
        </authorList>
    </citation>
    <scope>NUCLEOTIDE SEQUENCE</scope>
    <source>
        <strain evidence="3">IBT 23319</strain>
    </source>
</reference>
<dbReference type="PANTHER" id="PTHR10039">
    <property type="entry name" value="AMELOGENIN"/>
    <property type="match status" value="1"/>
</dbReference>
<keyword evidence="1" id="KW-0677">Repeat</keyword>
<dbReference type="RefSeq" id="XP_056501864.1">
    <property type="nucleotide sequence ID" value="XM_056642452.1"/>
</dbReference>
<dbReference type="InterPro" id="IPR056884">
    <property type="entry name" value="NPHP3-like_N"/>
</dbReference>
<name>A0A9W9P2Q4_PENCI</name>
<dbReference type="SUPFAM" id="SSF140860">
    <property type="entry name" value="Pseudo ankyrin repeat-like"/>
    <property type="match status" value="1"/>
</dbReference>
<reference evidence="3" key="1">
    <citation type="submission" date="2022-11" db="EMBL/GenBank/DDBJ databases">
        <authorList>
            <person name="Petersen C."/>
        </authorList>
    </citation>
    <scope>NUCLEOTIDE SEQUENCE</scope>
    <source>
        <strain evidence="3">IBT 23319</strain>
    </source>
</reference>
<feature type="domain" description="Nephrocystin 3-like N-terminal" evidence="2">
    <location>
        <begin position="58"/>
        <end position="124"/>
    </location>
</feature>
<dbReference type="SUPFAM" id="SSF48403">
    <property type="entry name" value="Ankyrin repeat"/>
    <property type="match status" value="1"/>
</dbReference>
<organism evidence="3 4">
    <name type="scientific">Penicillium citrinum</name>
    <dbReference type="NCBI Taxonomy" id="5077"/>
    <lineage>
        <taxon>Eukaryota</taxon>
        <taxon>Fungi</taxon>
        <taxon>Dikarya</taxon>
        <taxon>Ascomycota</taxon>
        <taxon>Pezizomycotina</taxon>
        <taxon>Eurotiomycetes</taxon>
        <taxon>Eurotiomycetidae</taxon>
        <taxon>Eurotiales</taxon>
        <taxon>Aspergillaceae</taxon>
        <taxon>Penicillium</taxon>
    </lineage>
</organism>
<evidence type="ECO:0000256" key="1">
    <source>
        <dbReference type="ARBA" id="ARBA00022737"/>
    </source>
</evidence>
<protein>
    <recommendedName>
        <fullName evidence="2">Nephrocystin 3-like N-terminal domain-containing protein</fullName>
    </recommendedName>
</protein>
<dbReference type="AlphaFoldDB" id="A0A9W9P2Q4"/>
<accession>A0A9W9P2Q4</accession>
<keyword evidence="4" id="KW-1185">Reference proteome</keyword>
<comment type="caution">
    <text evidence="3">The sequence shown here is derived from an EMBL/GenBank/DDBJ whole genome shotgun (WGS) entry which is preliminary data.</text>
</comment>
<evidence type="ECO:0000313" key="3">
    <source>
        <dbReference type="EMBL" id="KAJ5234364.1"/>
    </source>
</evidence>
<dbReference type="PANTHER" id="PTHR10039:SF16">
    <property type="entry name" value="GPI INOSITOL-DEACYLASE"/>
    <property type="match status" value="1"/>
</dbReference>
<evidence type="ECO:0000259" key="2">
    <source>
        <dbReference type="Pfam" id="PF24883"/>
    </source>
</evidence>
<evidence type="ECO:0000313" key="4">
    <source>
        <dbReference type="Proteomes" id="UP001147733"/>
    </source>
</evidence>
<dbReference type="Pfam" id="PF23397">
    <property type="entry name" value="DUF7104"/>
    <property type="match status" value="3"/>
</dbReference>
<gene>
    <name evidence="3" type="ORF">N7469_003532</name>
</gene>
<dbReference type="Proteomes" id="UP001147733">
    <property type="component" value="Unassembled WGS sequence"/>
</dbReference>